<accession>A0ABY7EH68</accession>
<feature type="region of interest" description="Disordered" evidence="1">
    <location>
        <begin position="25"/>
        <end position="55"/>
    </location>
</feature>
<protein>
    <submittedName>
        <fullName evidence="2">Uncharacterized protein</fullName>
    </submittedName>
</protein>
<name>A0ABY7EH68_MYAAR</name>
<organism evidence="2 3">
    <name type="scientific">Mya arenaria</name>
    <name type="common">Soft-shell clam</name>
    <dbReference type="NCBI Taxonomy" id="6604"/>
    <lineage>
        <taxon>Eukaryota</taxon>
        <taxon>Metazoa</taxon>
        <taxon>Spiralia</taxon>
        <taxon>Lophotrochozoa</taxon>
        <taxon>Mollusca</taxon>
        <taxon>Bivalvia</taxon>
        <taxon>Autobranchia</taxon>
        <taxon>Heteroconchia</taxon>
        <taxon>Euheterodonta</taxon>
        <taxon>Imparidentia</taxon>
        <taxon>Neoheterodontei</taxon>
        <taxon>Myida</taxon>
        <taxon>Myoidea</taxon>
        <taxon>Myidae</taxon>
        <taxon>Mya</taxon>
    </lineage>
</organism>
<gene>
    <name evidence="2" type="ORF">MAR_019295</name>
</gene>
<evidence type="ECO:0000256" key="1">
    <source>
        <dbReference type="SAM" id="MobiDB-lite"/>
    </source>
</evidence>
<proteinExistence type="predicted"/>
<feature type="compositionally biased region" description="Polar residues" evidence="1">
    <location>
        <begin position="31"/>
        <end position="53"/>
    </location>
</feature>
<dbReference type="Proteomes" id="UP001164746">
    <property type="component" value="Chromosome 6"/>
</dbReference>
<keyword evidence="3" id="KW-1185">Reference proteome</keyword>
<evidence type="ECO:0000313" key="2">
    <source>
        <dbReference type="EMBL" id="WAR09337.1"/>
    </source>
</evidence>
<sequence length="136" mass="15032">MAPTSDNIDGSPIMALTSDNIGGKQIRRQHQTTSADNQSWRQHQTTSADNQSWRQHHNNIRHYRRRTNGAIIGNIGGKPMGQASDKKTIRNAILARMDIQTIAESTFKKKDKATTLSSQFSVKIGGEAVQKISSGM</sequence>
<evidence type="ECO:0000313" key="3">
    <source>
        <dbReference type="Proteomes" id="UP001164746"/>
    </source>
</evidence>
<dbReference type="EMBL" id="CP111017">
    <property type="protein sequence ID" value="WAR09337.1"/>
    <property type="molecule type" value="Genomic_DNA"/>
</dbReference>
<reference evidence="2" key="1">
    <citation type="submission" date="2022-11" db="EMBL/GenBank/DDBJ databases">
        <title>Centuries of genome instability and evolution in soft-shell clam transmissible cancer (bioRxiv).</title>
        <authorList>
            <person name="Hart S.F.M."/>
            <person name="Yonemitsu M.A."/>
            <person name="Giersch R.M."/>
            <person name="Beal B.F."/>
            <person name="Arriagada G."/>
            <person name="Davis B.W."/>
            <person name="Ostrander E.A."/>
            <person name="Goff S.P."/>
            <person name="Metzger M.J."/>
        </authorList>
    </citation>
    <scope>NUCLEOTIDE SEQUENCE</scope>
    <source>
        <strain evidence="2">MELC-2E11</strain>
        <tissue evidence="2">Siphon/mantle</tissue>
    </source>
</reference>